<dbReference type="RefSeq" id="WP_263545118.1">
    <property type="nucleotide sequence ID" value="NZ_JAOVZO020000003.1"/>
</dbReference>
<dbReference type="AlphaFoldDB" id="A0A9X4BFW5"/>
<keyword evidence="2" id="KW-1185">Reference proteome</keyword>
<reference evidence="1" key="1">
    <citation type="submission" date="2023-02" db="EMBL/GenBank/DDBJ databases">
        <title>Tahibacter soli sp. nov. isolated from soil.</title>
        <authorList>
            <person name="Baek J.H."/>
            <person name="Lee J.K."/>
            <person name="Choi D.G."/>
            <person name="Jeon C.O."/>
        </authorList>
    </citation>
    <scope>NUCLEOTIDE SEQUENCE</scope>
    <source>
        <strain evidence="1">BL</strain>
    </source>
</reference>
<protein>
    <submittedName>
        <fullName evidence="1">Uncharacterized protein</fullName>
    </submittedName>
</protein>
<proteinExistence type="predicted"/>
<dbReference type="EMBL" id="JAOVZO020000003">
    <property type="protein sequence ID" value="MDC8011820.1"/>
    <property type="molecule type" value="Genomic_DNA"/>
</dbReference>
<gene>
    <name evidence="1" type="ORF">OD750_004590</name>
</gene>
<comment type="caution">
    <text evidence="1">The sequence shown here is derived from an EMBL/GenBank/DDBJ whole genome shotgun (WGS) entry which is preliminary data.</text>
</comment>
<accession>A0A9X4BFW5</accession>
<evidence type="ECO:0000313" key="2">
    <source>
        <dbReference type="Proteomes" id="UP001139971"/>
    </source>
</evidence>
<organism evidence="1 2">
    <name type="scientific">Tahibacter soli</name>
    <dbReference type="NCBI Taxonomy" id="2983605"/>
    <lineage>
        <taxon>Bacteria</taxon>
        <taxon>Pseudomonadati</taxon>
        <taxon>Pseudomonadota</taxon>
        <taxon>Gammaproteobacteria</taxon>
        <taxon>Lysobacterales</taxon>
        <taxon>Rhodanobacteraceae</taxon>
        <taxon>Tahibacter</taxon>
    </lineage>
</organism>
<name>A0A9X4BFW5_9GAMM</name>
<dbReference type="Proteomes" id="UP001139971">
    <property type="component" value="Unassembled WGS sequence"/>
</dbReference>
<evidence type="ECO:0000313" key="1">
    <source>
        <dbReference type="EMBL" id="MDC8011820.1"/>
    </source>
</evidence>
<sequence length="173" mass="19264">MAMEAMTERRSRLLKERELARLRDVHGTRLVSLLSQGLRMPFSLDDFRLGISPPWTAFWSGRTEDTPGLVAAYIDRGTAIRLLSCMERSEIEKRGCLGILNNEYIGICEVSEINLVDLLSAADLTNESVAFYPADAEGAIIVDCYRSGAGEPYSVLVQGPDMTVSLRNCFRLK</sequence>